<keyword evidence="3 12" id="KW-0812">Transmembrane</keyword>
<dbReference type="Proteomes" id="UP001497525">
    <property type="component" value="Unassembled WGS sequence"/>
</dbReference>
<keyword evidence="7 12" id="KW-1133">Transmembrane helix</keyword>
<dbReference type="SMART" id="SM00184">
    <property type="entry name" value="RING"/>
    <property type="match status" value="1"/>
</dbReference>
<gene>
    <name evidence="14" type="ORF">CDAUBV1_LOCUS11150</name>
</gene>
<feature type="transmembrane region" description="Helical" evidence="12">
    <location>
        <begin position="12"/>
        <end position="36"/>
    </location>
</feature>
<evidence type="ECO:0000256" key="8">
    <source>
        <dbReference type="ARBA" id="ARBA00023136"/>
    </source>
</evidence>
<dbReference type="PANTHER" id="PTHR22894:SF5">
    <property type="entry name" value="RING-TYPE DOMAIN-CONTAINING PROTEIN"/>
    <property type="match status" value="1"/>
</dbReference>
<evidence type="ECO:0000256" key="7">
    <source>
        <dbReference type="ARBA" id="ARBA00022989"/>
    </source>
</evidence>
<feature type="transmembrane region" description="Helical" evidence="12">
    <location>
        <begin position="207"/>
        <end position="228"/>
    </location>
</feature>
<dbReference type="SUPFAM" id="SSF57850">
    <property type="entry name" value="RING/U-box"/>
    <property type="match status" value="1"/>
</dbReference>
<accession>A0AAV2TN71</accession>
<keyword evidence="6" id="KW-0862">Zinc</keyword>
<comment type="caution">
    <text evidence="14">The sequence shown here is derived from an EMBL/GenBank/DDBJ whole genome shotgun (WGS) entry which is preliminary data.</text>
</comment>
<evidence type="ECO:0000256" key="2">
    <source>
        <dbReference type="ARBA" id="ARBA00014068"/>
    </source>
</evidence>
<feature type="transmembrane region" description="Helical" evidence="12">
    <location>
        <begin position="176"/>
        <end position="195"/>
    </location>
</feature>
<reference evidence="14" key="1">
    <citation type="submission" date="2024-06" db="EMBL/GenBank/DDBJ databases">
        <authorList>
            <person name="Liu X."/>
            <person name="Lenzi L."/>
            <person name="Haldenby T S."/>
            <person name="Uol C."/>
        </authorList>
    </citation>
    <scope>NUCLEOTIDE SEQUENCE</scope>
</reference>
<evidence type="ECO:0000256" key="9">
    <source>
        <dbReference type="ARBA" id="ARBA00030110"/>
    </source>
</evidence>
<sequence>MSSTEGRILPGLGTLTIFLLFLPFLFVGLCLLMIIWSALKNWGRPALTGDADSQPIVSSGDPGECPICMDPIAFGVETNCRHRFCAQCFCLHWRRTLYGRQITCPICRGHVRFLKKHFSPAEMEQTDVRRTLEGDIDLFNRWHSGRPVPILRRLRDLPIMFTDALRFVFSGDGTPFLIHSRLVLLGLCVVLYVLSPFDVIPEGVAGLFGLLDDLVVLLIFGIHAFAVYRSGLARFVQRPAQPQQPTR</sequence>
<dbReference type="PANTHER" id="PTHR22894">
    <property type="entry name" value="RING-TYPE DOMAIN-CONTAINING PROTEIN"/>
    <property type="match status" value="1"/>
</dbReference>
<feature type="domain" description="RING-type" evidence="13">
    <location>
        <begin position="65"/>
        <end position="108"/>
    </location>
</feature>
<dbReference type="EMBL" id="CAXLJL010000356">
    <property type="protein sequence ID" value="CAL5136852.1"/>
    <property type="molecule type" value="Genomic_DNA"/>
</dbReference>
<dbReference type="GO" id="GO:0012505">
    <property type="term" value="C:endomembrane system"/>
    <property type="evidence" value="ECO:0007669"/>
    <property type="project" value="UniProtKB-SubCell"/>
</dbReference>
<dbReference type="PROSITE" id="PS50089">
    <property type="entry name" value="ZF_RING_2"/>
    <property type="match status" value="1"/>
</dbReference>
<dbReference type="GO" id="GO:0008270">
    <property type="term" value="F:zinc ion binding"/>
    <property type="evidence" value="ECO:0007669"/>
    <property type="project" value="UniProtKB-KW"/>
</dbReference>
<evidence type="ECO:0000259" key="13">
    <source>
        <dbReference type="PROSITE" id="PS50089"/>
    </source>
</evidence>
<evidence type="ECO:0000256" key="4">
    <source>
        <dbReference type="ARBA" id="ARBA00022723"/>
    </source>
</evidence>
<evidence type="ECO:0000256" key="12">
    <source>
        <dbReference type="SAM" id="Phobius"/>
    </source>
</evidence>
<protein>
    <recommendedName>
        <fullName evidence="2">E3 ubiquitin-protein ligase RNF170</fullName>
    </recommendedName>
    <alternativeName>
        <fullName evidence="10">RING finger protein 170</fullName>
    </alternativeName>
    <alternativeName>
        <fullName evidence="9">RING-type E3 ubiquitin transferase RNF170</fullName>
    </alternativeName>
</protein>
<dbReference type="InterPro" id="IPR001841">
    <property type="entry name" value="Znf_RING"/>
</dbReference>
<dbReference type="GO" id="GO:0061630">
    <property type="term" value="F:ubiquitin protein ligase activity"/>
    <property type="evidence" value="ECO:0007669"/>
    <property type="project" value="InterPro"/>
</dbReference>
<dbReference type="InterPro" id="IPR038896">
    <property type="entry name" value="RNF170"/>
</dbReference>
<evidence type="ECO:0000256" key="3">
    <source>
        <dbReference type="ARBA" id="ARBA00022692"/>
    </source>
</evidence>
<comment type="subcellular location">
    <subcellularLocation>
        <location evidence="1">Endomembrane system</location>
        <topology evidence="1">Multi-pass membrane protein</topology>
    </subcellularLocation>
</comment>
<evidence type="ECO:0000256" key="11">
    <source>
        <dbReference type="PROSITE-ProRule" id="PRU00175"/>
    </source>
</evidence>
<dbReference type="InterPro" id="IPR018957">
    <property type="entry name" value="Znf_C3HC4_RING-type"/>
</dbReference>
<evidence type="ECO:0000256" key="5">
    <source>
        <dbReference type="ARBA" id="ARBA00022771"/>
    </source>
</evidence>
<evidence type="ECO:0000256" key="6">
    <source>
        <dbReference type="ARBA" id="ARBA00022833"/>
    </source>
</evidence>
<name>A0AAV2TN71_CALDB</name>
<dbReference type="Gene3D" id="3.30.40.10">
    <property type="entry name" value="Zinc/RING finger domain, C3HC4 (zinc finger)"/>
    <property type="match status" value="1"/>
</dbReference>
<proteinExistence type="predicted"/>
<evidence type="ECO:0000256" key="10">
    <source>
        <dbReference type="ARBA" id="ARBA00031107"/>
    </source>
</evidence>
<dbReference type="AlphaFoldDB" id="A0AAV2TN71"/>
<evidence type="ECO:0000256" key="1">
    <source>
        <dbReference type="ARBA" id="ARBA00004127"/>
    </source>
</evidence>
<evidence type="ECO:0000313" key="14">
    <source>
        <dbReference type="EMBL" id="CAL5136852.1"/>
    </source>
</evidence>
<organism evidence="14 15">
    <name type="scientific">Calicophoron daubneyi</name>
    <name type="common">Rumen fluke</name>
    <name type="synonym">Paramphistomum daubneyi</name>
    <dbReference type="NCBI Taxonomy" id="300641"/>
    <lineage>
        <taxon>Eukaryota</taxon>
        <taxon>Metazoa</taxon>
        <taxon>Spiralia</taxon>
        <taxon>Lophotrochozoa</taxon>
        <taxon>Platyhelminthes</taxon>
        <taxon>Trematoda</taxon>
        <taxon>Digenea</taxon>
        <taxon>Plagiorchiida</taxon>
        <taxon>Pronocephalata</taxon>
        <taxon>Paramphistomoidea</taxon>
        <taxon>Paramphistomidae</taxon>
        <taxon>Calicophoron</taxon>
    </lineage>
</organism>
<keyword evidence="8 12" id="KW-0472">Membrane</keyword>
<keyword evidence="5 11" id="KW-0863">Zinc-finger</keyword>
<keyword evidence="4" id="KW-0479">Metal-binding</keyword>
<dbReference type="InterPro" id="IPR010652">
    <property type="entry name" value="DUF1232"/>
</dbReference>
<evidence type="ECO:0000313" key="15">
    <source>
        <dbReference type="Proteomes" id="UP001497525"/>
    </source>
</evidence>
<dbReference type="Pfam" id="PF06803">
    <property type="entry name" value="DUF1232"/>
    <property type="match status" value="1"/>
</dbReference>
<dbReference type="Pfam" id="PF00097">
    <property type="entry name" value="zf-C3HC4"/>
    <property type="match status" value="1"/>
</dbReference>
<dbReference type="InterPro" id="IPR013083">
    <property type="entry name" value="Znf_RING/FYVE/PHD"/>
</dbReference>